<name>A0A7J5AH94_9FLAO</name>
<keyword evidence="1" id="KW-0472">Membrane</keyword>
<dbReference type="OrthoDB" id="828068at2"/>
<comment type="caution">
    <text evidence="2">The sequence shown here is derived from an EMBL/GenBank/DDBJ whole genome shotgun (WGS) entry which is preliminary data.</text>
</comment>
<keyword evidence="3" id="KW-1185">Reference proteome</keyword>
<gene>
    <name evidence="2" type="ORF">F6464_06485</name>
</gene>
<evidence type="ECO:0000313" key="3">
    <source>
        <dbReference type="Proteomes" id="UP000490922"/>
    </source>
</evidence>
<reference evidence="2 3" key="1">
    <citation type="submission" date="2019-09" db="EMBL/GenBank/DDBJ databases">
        <title>Flavobacterium sp. nov., isolated from glacier ice.</title>
        <authorList>
            <person name="Liu Q."/>
        </authorList>
    </citation>
    <scope>NUCLEOTIDE SEQUENCE [LARGE SCALE GENOMIC DNA]</scope>
    <source>
        <strain evidence="2 3">NBRC 112527</strain>
    </source>
</reference>
<dbReference type="Proteomes" id="UP000490922">
    <property type="component" value="Unassembled WGS sequence"/>
</dbReference>
<dbReference type="Pfam" id="PF12669">
    <property type="entry name" value="FeoB_associated"/>
    <property type="match status" value="1"/>
</dbReference>
<sequence length="41" mass="4707">MSFQEIVVFIIVGFALAYLIRKFIWKPKSNKNCGNDDCGCH</sequence>
<evidence type="ECO:0000256" key="1">
    <source>
        <dbReference type="SAM" id="Phobius"/>
    </source>
</evidence>
<accession>A0A7J5AH94</accession>
<dbReference type="EMBL" id="WAEM01000002">
    <property type="protein sequence ID" value="KAB1156987.1"/>
    <property type="molecule type" value="Genomic_DNA"/>
</dbReference>
<keyword evidence="1" id="KW-1133">Transmembrane helix</keyword>
<dbReference type="RefSeq" id="WP_151106981.1">
    <property type="nucleotide sequence ID" value="NZ_WAEM01000002.1"/>
</dbReference>
<organism evidence="2 3">
    <name type="scientific">Flavobacterium luteum</name>
    <dbReference type="NCBI Taxonomy" id="2026654"/>
    <lineage>
        <taxon>Bacteria</taxon>
        <taxon>Pseudomonadati</taxon>
        <taxon>Bacteroidota</taxon>
        <taxon>Flavobacteriia</taxon>
        <taxon>Flavobacteriales</taxon>
        <taxon>Flavobacteriaceae</taxon>
        <taxon>Flavobacterium</taxon>
    </lineage>
</organism>
<feature type="transmembrane region" description="Helical" evidence="1">
    <location>
        <begin position="6"/>
        <end position="24"/>
    </location>
</feature>
<evidence type="ECO:0000313" key="2">
    <source>
        <dbReference type="EMBL" id="KAB1156987.1"/>
    </source>
</evidence>
<protein>
    <submittedName>
        <fullName evidence="2">FeoB-associated Cys-rich membrane protein</fullName>
    </submittedName>
</protein>
<keyword evidence="1" id="KW-0812">Transmembrane</keyword>
<proteinExistence type="predicted"/>
<dbReference type="AlphaFoldDB" id="A0A7J5AH94"/>